<keyword evidence="3" id="KW-0687">Ribonucleoprotein</keyword>
<dbReference type="PANTHER" id="PTHR11449">
    <property type="entry name" value="RIBOSOMAL PROTEIN L30"/>
    <property type="match status" value="1"/>
</dbReference>
<dbReference type="Pfam" id="PF01248">
    <property type="entry name" value="Ribosomal_L7Ae"/>
    <property type="match status" value="1"/>
</dbReference>
<evidence type="ECO:0000256" key="2">
    <source>
        <dbReference type="ARBA" id="ARBA00022980"/>
    </source>
</evidence>
<feature type="domain" description="Ribosomal protein eL8/eL30/eS12/Gadd45" evidence="4">
    <location>
        <begin position="12"/>
        <end position="104"/>
    </location>
</feature>
<reference evidence="5" key="1">
    <citation type="journal article" date="2007" name="Proc. Natl. Acad. Sci. U.S.A.">
        <title>Spliced leader RNA trans-splicing in dinoflagellates.</title>
        <authorList>
            <person name="Zhang H."/>
            <person name="Hou Y."/>
            <person name="Miranda L."/>
            <person name="Campbell D.A."/>
            <person name="Sturm N.R."/>
            <person name="Gaasterland T."/>
            <person name="Lin S."/>
        </authorList>
    </citation>
    <scope>NUCLEOTIDE SEQUENCE</scope>
    <source>
        <strain evidence="5">Om-5p-21-2</strain>
    </source>
</reference>
<dbReference type="AlphaFoldDB" id="A7WQI9"/>
<dbReference type="GO" id="GO:0003723">
    <property type="term" value="F:RNA binding"/>
    <property type="evidence" value="ECO:0007669"/>
    <property type="project" value="InterPro"/>
</dbReference>
<dbReference type="Gene3D" id="3.30.1330.30">
    <property type="match status" value="1"/>
</dbReference>
<evidence type="ECO:0000259" key="4">
    <source>
        <dbReference type="Pfam" id="PF01248"/>
    </source>
</evidence>
<dbReference type="InterPro" id="IPR029064">
    <property type="entry name" value="Ribosomal_eL30-like_sf"/>
</dbReference>
<protein>
    <submittedName>
        <fullName evidence="5">Ribosomal protein L30</fullName>
    </submittedName>
</protein>
<dbReference type="PROSITE" id="PS00709">
    <property type="entry name" value="RIBOSOMAL_L30E_1"/>
    <property type="match status" value="1"/>
</dbReference>
<dbReference type="InterPro" id="IPR039109">
    <property type="entry name" value="Ribosomal_eL30-like"/>
</dbReference>
<dbReference type="SUPFAM" id="SSF55315">
    <property type="entry name" value="L30e-like"/>
    <property type="match status" value="1"/>
</dbReference>
<comment type="similarity">
    <text evidence="1">Belongs to the eukaryotic ribosomal protein eL30 family.</text>
</comment>
<sequence>MSGKKAAKSTESINARLALVVKSGKFQLGVRSTLKSLRQGKSKLVIIANNTPALRKSEIEYYAMLAKTGVHHFNGDNNALGTAMGKFFRVGVMTITDPGDSGIVRAVPSGEA</sequence>
<accession>A7WQI9</accession>
<dbReference type="InterPro" id="IPR004038">
    <property type="entry name" value="Ribosomal_eL8/eL30/eS12/Gad45"/>
</dbReference>
<proteinExistence type="evidence at transcript level"/>
<evidence type="ECO:0000313" key="5">
    <source>
        <dbReference type="EMBL" id="ABV22457.1"/>
    </source>
</evidence>
<name>A7WQI9_OXYMA</name>
<evidence type="ECO:0000256" key="1">
    <source>
        <dbReference type="ARBA" id="ARBA00007326"/>
    </source>
</evidence>
<dbReference type="EMBL" id="EF134343">
    <property type="protein sequence ID" value="ABV22457.1"/>
    <property type="molecule type" value="mRNA"/>
</dbReference>
<organism evidence="5">
    <name type="scientific">Oxyrrhis marina</name>
    <name type="common">Dinoflagellate</name>
    <dbReference type="NCBI Taxonomy" id="2969"/>
    <lineage>
        <taxon>Eukaryota</taxon>
        <taxon>Sar</taxon>
        <taxon>Alveolata</taxon>
        <taxon>Dinophyceae</taxon>
        <taxon>Oxyrrhinales</taxon>
        <taxon>Oxyrrhinaceae</taxon>
        <taxon>Oxyrrhis</taxon>
    </lineage>
</organism>
<dbReference type="InterPro" id="IPR022991">
    <property type="entry name" value="Ribosomal_eL30_CS"/>
</dbReference>
<dbReference type="FunFam" id="3.30.1330.30:FF:000001">
    <property type="entry name" value="60S ribosomal protein L30"/>
    <property type="match status" value="1"/>
</dbReference>
<dbReference type="GO" id="GO:0005840">
    <property type="term" value="C:ribosome"/>
    <property type="evidence" value="ECO:0007669"/>
    <property type="project" value="UniProtKB-KW"/>
</dbReference>
<evidence type="ECO:0000256" key="3">
    <source>
        <dbReference type="ARBA" id="ARBA00023274"/>
    </source>
</evidence>
<dbReference type="NCBIfam" id="NF002172">
    <property type="entry name" value="PRK01018.1"/>
    <property type="match status" value="1"/>
</dbReference>
<dbReference type="GO" id="GO:1990904">
    <property type="term" value="C:ribonucleoprotein complex"/>
    <property type="evidence" value="ECO:0007669"/>
    <property type="project" value="UniProtKB-KW"/>
</dbReference>
<keyword evidence="2 5" id="KW-0689">Ribosomal protein</keyword>